<dbReference type="Gene3D" id="1.10.287.950">
    <property type="entry name" value="Methyl-accepting chemotaxis protein"/>
    <property type="match status" value="1"/>
</dbReference>
<dbReference type="EMBL" id="JAAAWO010000001">
    <property type="protein sequence ID" value="NDW14373.1"/>
    <property type="molecule type" value="Genomic_DNA"/>
</dbReference>
<dbReference type="GO" id="GO:0016020">
    <property type="term" value="C:membrane"/>
    <property type="evidence" value="ECO:0007669"/>
    <property type="project" value="UniProtKB-SubCell"/>
</dbReference>
<sequence>MFKYTSISRLVIAPVLASFFLLVLLNGASILKSFTLLNAFDELENTLVQSERDVNDVLSAFKTQVQEWKNVLLRGHNKADREKYWERFKQRESDIQAKFSAMLQNDVISNEAKAEIRQFQKAHNIMATKYREGYDAFVNSGFNAKVGDSYVRGIDREPAKLLGSIADDIASQSATAIVELKQSARNMLWLILLAAVVLSVLSLSYVIARLRSQVIRPTKDIASCIANLAESEYDYSLTYSSRHELGILANSARALQHKLNVSVGQLKDAEKEMSGAFTSLGKVSDLIMQGANEQRDTSRSLDTSTDKLKGIVQNLVAITDQVAVATNNSEQNVASCYTTFEKANVGFRQLAQTVTASSDIVTELQSRSTNILKVVNVINEIADQTNLLALNAAIEAARAGEHGRGFAVVADEVRALAAKTQQSTREINDILSSFESEAMSAVTAMNAGKQLSDTNAAEAESALERLNTVVRDIQETASVVVALNEAADEQEAVLGQVESIIGRVVTSAERYHELAQRDDMSRSMKNMSYNVEKVVNSLTR</sequence>
<keyword evidence="2 4" id="KW-0807">Transducer</keyword>
<dbReference type="GO" id="GO:0006935">
    <property type="term" value="P:chemotaxis"/>
    <property type="evidence" value="ECO:0007669"/>
    <property type="project" value="InterPro"/>
</dbReference>
<gene>
    <name evidence="7" type="ORF">GTQ48_02325</name>
</gene>
<dbReference type="GO" id="GO:0007165">
    <property type="term" value="P:signal transduction"/>
    <property type="evidence" value="ECO:0007669"/>
    <property type="project" value="UniProtKB-KW"/>
</dbReference>
<reference evidence="7 8" key="1">
    <citation type="submission" date="2020-01" db="EMBL/GenBank/DDBJ databases">
        <title>Genomes of bacteria type strains.</title>
        <authorList>
            <person name="Chen J."/>
            <person name="Zhu S."/>
            <person name="Yang J."/>
        </authorList>
    </citation>
    <scope>NUCLEOTIDE SEQUENCE [LARGE SCALE GENOMIC DNA]</scope>
    <source>
        <strain evidence="7 8">LMG 24078</strain>
    </source>
</reference>
<keyword evidence="5" id="KW-0472">Membrane</keyword>
<dbReference type="SMART" id="SM00283">
    <property type="entry name" value="MA"/>
    <property type="match status" value="1"/>
</dbReference>
<dbReference type="SUPFAM" id="SSF58104">
    <property type="entry name" value="Methyl-accepting chemotaxis protein (MCP) signaling domain"/>
    <property type="match status" value="1"/>
</dbReference>
<accession>A0A6N9TAR2</accession>
<keyword evidence="5" id="KW-0812">Transmembrane</keyword>
<feature type="domain" description="Methyl-accepting transducer" evidence="6">
    <location>
        <begin position="269"/>
        <end position="505"/>
    </location>
</feature>
<dbReference type="InterPro" id="IPR004090">
    <property type="entry name" value="Chemotax_Me-accpt_rcpt"/>
</dbReference>
<dbReference type="GO" id="GO:0004888">
    <property type="term" value="F:transmembrane signaling receptor activity"/>
    <property type="evidence" value="ECO:0007669"/>
    <property type="project" value="InterPro"/>
</dbReference>
<evidence type="ECO:0000256" key="1">
    <source>
        <dbReference type="ARBA" id="ARBA00004370"/>
    </source>
</evidence>
<dbReference type="PROSITE" id="PS50111">
    <property type="entry name" value="CHEMOTAXIS_TRANSDUC_2"/>
    <property type="match status" value="1"/>
</dbReference>
<comment type="caution">
    <text evidence="7">The sequence shown here is derived from an EMBL/GenBank/DDBJ whole genome shotgun (WGS) entry which is preliminary data.</text>
</comment>
<dbReference type="PANTHER" id="PTHR32089:SF112">
    <property type="entry name" value="LYSOZYME-LIKE PROTEIN-RELATED"/>
    <property type="match status" value="1"/>
</dbReference>
<dbReference type="AlphaFoldDB" id="A0A6N9TAR2"/>
<evidence type="ECO:0000256" key="5">
    <source>
        <dbReference type="SAM" id="Phobius"/>
    </source>
</evidence>
<dbReference type="PANTHER" id="PTHR32089">
    <property type="entry name" value="METHYL-ACCEPTING CHEMOTAXIS PROTEIN MCPB"/>
    <property type="match status" value="1"/>
</dbReference>
<comment type="similarity">
    <text evidence="3">Belongs to the methyl-accepting chemotaxis (MCP) protein family.</text>
</comment>
<keyword evidence="8" id="KW-1185">Reference proteome</keyword>
<dbReference type="Proteomes" id="UP000471381">
    <property type="component" value="Unassembled WGS sequence"/>
</dbReference>
<organism evidence="7 8">
    <name type="scientific">Alteromonas genovensis</name>
    <dbReference type="NCBI Taxonomy" id="471225"/>
    <lineage>
        <taxon>Bacteria</taxon>
        <taxon>Pseudomonadati</taxon>
        <taxon>Pseudomonadota</taxon>
        <taxon>Gammaproteobacteria</taxon>
        <taxon>Alteromonadales</taxon>
        <taxon>Alteromonadaceae</taxon>
        <taxon>Alteromonas/Salinimonas group</taxon>
        <taxon>Alteromonas</taxon>
    </lineage>
</organism>
<dbReference type="Gene3D" id="6.10.340.10">
    <property type="match status" value="1"/>
</dbReference>
<dbReference type="PRINTS" id="PR00260">
    <property type="entry name" value="CHEMTRNSDUCR"/>
</dbReference>
<keyword evidence="5" id="KW-1133">Transmembrane helix</keyword>
<evidence type="ECO:0000256" key="2">
    <source>
        <dbReference type="ARBA" id="ARBA00023224"/>
    </source>
</evidence>
<dbReference type="RefSeq" id="WP_163104982.1">
    <property type="nucleotide sequence ID" value="NZ_JAAAWO010000001.1"/>
</dbReference>
<comment type="subcellular location">
    <subcellularLocation>
        <location evidence="1">Membrane</location>
    </subcellularLocation>
</comment>
<feature type="transmembrane region" description="Helical" evidence="5">
    <location>
        <begin position="187"/>
        <end position="208"/>
    </location>
</feature>
<dbReference type="Pfam" id="PF00015">
    <property type="entry name" value="MCPsignal"/>
    <property type="match status" value="1"/>
</dbReference>
<dbReference type="InterPro" id="IPR004089">
    <property type="entry name" value="MCPsignal_dom"/>
</dbReference>
<evidence type="ECO:0000313" key="8">
    <source>
        <dbReference type="Proteomes" id="UP000471381"/>
    </source>
</evidence>
<protein>
    <submittedName>
        <fullName evidence="7">Chemotaxis protein</fullName>
    </submittedName>
</protein>
<evidence type="ECO:0000256" key="3">
    <source>
        <dbReference type="ARBA" id="ARBA00029447"/>
    </source>
</evidence>
<evidence type="ECO:0000313" key="7">
    <source>
        <dbReference type="EMBL" id="NDW14373.1"/>
    </source>
</evidence>
<proteinExistence type="inferred from homology"/>
<evidence type="ECO:0000256" key="4">
    <source>
        <dbReference type="PROSITE-ProRule" id="PRU00284"/>
    </source>
</evidence>
<name>A0A6N9TAR2_9ALTE</name>
<evidence type="ECO:0000259" key="6">
    <source>
        <dbReference type="PROSITE" id="PS50111"/>
    </source>
</evidence>